<dbReference type="EMBL" id="DNWC01000024">
    <property type="protein sequence ID" value="HBJ07653.1"/>
    <property type="molecule type" value="Genomic_DNA"/>
</dbReference>
<dbReference type="AlphaFoldDB" id="A0A354LZG4"/>
<gene>
    <name evidence="1" type="ORF">DDY73_01490</name>
</gene>
<comment type="caution">
    <text evidence="1">The sequence shown here is derived from an EMBL/GenBank/DDBJ whole genome shotgun (WGS) entry which is preliminary data.</text>
</comment>
<organism evidence="1 2">
    <name type="scientific">Coprobacter fastidiosus</name>
    <dbReference type="NCBI Taxonomy" id="1099853"/>
    <lineage>
        <taxon>Bacteria</taxon>
        <taxon>Pseudomonadati</taxon>
        <taxon>Bacteroidota</taxon>
        <taxon>Bacteroidia</taxon>
        <taxon>Bacteroidales</taxon>
        <taxon>Barnesiellaceae</taxon>
        <taxon>Coprobacter</taxon>
    </lineage>
</organism>
<accession>A0A354LZG4</accession>
<protein>
    <submittedName>
        <fullName evidence="1">Uncharacterized protein</fullName>
    </submittedName>
</protein>
<sequence length="67" mass="7813">MFLSGVFCCFYEDDDGLSDERKGENSHGRKRKNNLIVFSYQKIWTDSKAIEILENLKTGLNVIRLKK</sequence>
<dbReference type="Proteomes" id="UP000262954">
    <property type="component" value="Unassembled WGS sequence"/>
</dbReference>
<proteinExistence type="predicted"/>
<evidence type="ECO:0000313" key="2">
    <source>
        <dbReference type="Proteomes" id="UP000262954"/>
    </source>
</evidence>
<name>A0A354LZG4_9BACT</name>
<reference evidence="1 2" key="1">
    <citation type="journal article" date="2018" name="Nat. Biotechnol.">
        <title>A standardized bacterial taxonomy based on genome phylogeny substantially revises the tree of life.</title>
        <authorList>
            <person name="Parks D.H."/>
            <person name="Chuvochina M."/>
            <person name="Waite D.W."/>
            <person name="Rinke C."/>
            <person name="Skarshewski A."/>
            <person name="Chaumeil P.A."/>
            <person name="Hugenholtz P."/>
        </authorList>
    </citation>
    <scope>NUCLEOTIDE SEQUENCE [LARGE SCALE GENOMIC DNA]</scope>
    <source>
        <strain evidence="1">UBA11482</strain>
    </source>
</reference>
<evidence type="ECO:0000313" key="1">
    <source>
        <dbReference type="EMBL" id="HBJ07653.1"/>
    </source>
</evidence>